<keyword evidence="3 6" id="KW-0812">Transmembrane</keyword>
<protein>
    <submittedName>
        <fullName evidence="8">Zinc transport system permease protein</fullName>
    </submittedName>
</protein>
<comment type="similarity">
    <text evidence="2 6">Belongs to the ABC-3 integral membrane protein family.</text>
</comment>
<dbReference type="GO" id="GO:0010043">
    <property type="term" value="P:response to zinc ion"/>
    <property type="evidence" value="ECO:0007669"/>
    <property type="project" value="TreeGrafter"/>
</dbReference>
<dbReference type="CDD" id="cd06550">
    <property type="entry name" value="TM_ABC_iron-siderophores_like"/>
    <property type="match status" value="1"/>
</dbReference>
<reference evidence="8 9" key="1">
    <citation type="submission" date="2016-10" db="EMBL/GenBank/DDBJ databases">
        <authorList>
            <person name="de Groot N.N."/>
        </authorList>
    </citation>
    <scope>NUCLEOTIDE SEQUENCE [LARGE SCALE GENOMIC DNA]</scope>
    <source>
        <strain evidence="8 9">DSM 21632</strain>
    </source>
</reference>
<feature type="transmembrane region" description="Helical" evidence="7">
    <location>
        <begin position="188"/>
        <end position="205"/>
    </location>
</feature>
<dbReference type="GO" id="GO:0043190">
    <property type="term" value="C:ATP-binding cassette (ABC) transporter complex"/>
    <property type="evidence" value="ECO:0007669"/>
    <property type="project" value="InterPro"/>
</dbReference>
<accession>A0A1G8CUK4</accession>
<evidence type="ECO:0000256" key="4">
    <source>
        <dbReference type="ARBA" id="ARBA00022989"/>
    </source>
</evidence>
<keyword evidence="5 7" id="KW-0472">Membrane</keyword>
<evidence type="ECO:0000256" key="2">
    <source>
        <dbReference type="ARBA" id="ARBA00008034"/>
    </source>
</evidence>
<dbReference type="Proteomes" id="UP000199163">
    <property type="component" value="Unassembled WGS sequence"/>
</dbReference>
<keyword evidence="6" id="KW-0813">Transport</keyword>
<sequence>MITGVPAKMLDVFFTYEFLQNAFFVGIMIGFLAPVLGVFIVVRKLALITDALSHITLTGIAFHLFAAQSAAWLASFNPLYMGMAFSVAGSLMMEKLRNVYSAYQELAVPIILSSSIGLGVVFISLADGFNNDLFNYLFGSVIAVTRNDLWTIGIITVLITAILIFFYKELLFLSFDEEQAKVSGLPSKWINIVFIVITALVIASSMRIVGIMLVSSLMVLPAAASIQLAKSFKQMFLYAVLFGETSVVLGLISAFYLNLAPGGMIVVTALLILVTVLLYRKAAGFAIQTVRRTPNM</sequence>
<evidence type="ECO:0000256" key="6">
    <source>
        <dbReference type="RuleBase" id="RU003943"/>
    </source>
</evidence>
<dbReference type="SUPFAM" id="SSF81345">
    <property type="entry name" value="ABC transporter involved in vitamin B12 uptake, BtuC"/>
    <property type="match status" value="1"/>
</dbReference>
<dbReference type="GO" id="GO:0055085">
    <property type="term" value="P:transmembrane transport"/>
    <property type="evidence" value="ECO:0007669"/>
    <property type="project" value="InterPro"/>
</dbReference>
<dbReference type="InterPro" id="IPR001626">
    <property type="entry name" value="ABC_TroCD"/>
</dbReference>
<evidence type="ECO:0000256" key="3">
    <source>
        <dbReference type="ARBA" id="ARBA00022692"/>
    </source>
</evidence>
<dbReference type="Pfam" id="PF00950">
    <property type="entry name" value="ABC-3"/>
    <property type="match status" value="1"/>
</dbReference>
<evidence type="ECO:0000256" key="7">
    <source>
        <dbReference type="SAM" id="Phobius"/>
    </source>
</evidence>
<name>A0A1G8CUK4_9BACI</name>
<evidence type="ECO:0000256" key="1">
    <source>
        <dbReference type="ARBA" id="ARBA00004141"/>
    </source>
</evidence>
<feature type="transmembrane region" description="Helical" evidence="7">
    <location>
        <begin position="236"/>
        <end position="256"/>
    </location>
</feature>
<keyword evidence="4 7" id="KW-1133">Transmembrane helix</keyword>
<organism evidence="8 9">
    <name type="scientific">Alteribacillus persepolensis</name>
    <dbReference type="NCBI Taxonomy" id="568899"/>
    <lineage>
        <taxon>Bacteria</taxon>
        <taxon>Bacillati</taxon>
        <taxon>Bacillota</taxon>
        <taxon>Bacilli</taxon>
        <taxon>Bacillales</taxon>
        <taxon>Bacillaceae</taxon>
        <taxon>Alteribacillus</taxon>
    </lineage>
</organism>
<dbReference type="AlphaFoldDB" id="A0A1G8CUK4"/>
<feature type="transmembrane region" description="Helical" evidence="7">
    <location>
        <begin position="18"/>
        <end position="42"/>
    </location>
</feature>
<proteinExistence type="inferred from homology"/>
<evidence type="ECO:0000313" key="9">
    <source>
        <dbReference type="Proteomes" id="UP000199163"/>
    </source>
</evidence>
<dbReference type="Gene3D" id="1.10.3470.10">
    <property type="entry name" value="ABC transporter involved in vitamin B12 uptake, BtuC"/>
    <property type="match status" value="1"/>
</dbReference>
<feature type="transmembrane region" description="Helical" evidence="7">
    <location>
        <begin position="262"/>
        <end position="279"/>
    </location>
</feature>
<keyword evidence="9" id="KW-1185">Reference proteome</keyword>
<feature type="transmembrane region" description="Helical" evidence="7">
    <location>
        <begin position="149"/>
        <end position="167"/>
    </location>
</feature>
<feature type="transmembrane region" description="Helical" evidence="7">
    <location>
        <begin position="54"/>
        <end position="73"/>
    </location>
</feature>
<feature type="transmembrane region" description="Helical" evidence="7">
    <location>
        <begin position="106"/>
        <end position="129"/>
    </location>
</feature>
<dbReference type="PANTHER" id="PTHR30477">
    <property type="entry name" value="ABC-TRANSPORTER METAL-BINDING PROTEIN"/>
    <property type="match status" value="1"/>
</dbReference>
<gene>
    <name evidence="8" type="ORF">SAMN05192534_10677</name>
</gene>
<evidence type="ECO:0000256" key="5">
    <source>
        <dbReference type="ARBA" id="ARBA00023136"/>
    </source>
</evidence>
<dbReference type="PANTHER" id="PTHR30477:SF22">
    <property type="entry name" value="METAL ABC TRANSPORTER PERMEASE"/>
    <property type="match status" value="1"/>
</dbReference>
<comment type="subcellular location">
    <subcellularLocation>
        <location evidence="6">Cell membrane</location>
        <topology evidence="6">Multi-pass membrane protein</topology>
    </subcellularLocation>
    <subcellularLocation>
        <location evidence="1">Membrane</location>
        <topology evidence="1">Multi-pass membrane protein</topology>
    </subcellularLocation>
</comment>
<dbReference type="EMBL" id="FNDK01000006">
    <property type="protein sequence ID" value="SDH48859.1"/>
    <property type="molecule type" value="Genomic_DNA"/>
</dbReference>
<dbReference type="STRING" id="568899.SAMN05192534_10677"/>
<dbReference type="InterPro" id="IPR037294">
    <property type="entry name" value="ABC_BtuC-like"/>
</dbReference>
<evidence type="ECO:0000313" key="8">
    <source>
        <dbReference type="EMBL" id="SDH48859.1"/>
    </source>
</evidence>